<keyword evidence="11" id="KW-0472">Membrane</keyword>
<evidence type="ECO:0000256" key="2">
    <source>
        <dbReference type="ARBA" id="ARBA00004637"/>
    </source>
</evidence>
<dbReference type="GO" id="GO:0042645">
    <property type="term" value="C:mitochondrial nucleoid"/>
    <property type="evidence" value="ECO:0007669"/>
    <property type="project" value="UniProtKB-SubCell"/>
</dbReference>
<evidence type="ECO:0000256" key="1">
    <source>
        <dbReference type="ARBA" id="ARBA00004436"/>
    </source>
</evidence>
<evidence type="ECO:0000256" key="4">
    <source>
        <dbReference type="ARBA" id="ARBA00022792"/>
    </source>
</evidence>
<comment type="catalytic activity">
    <reaction evidence="15">
        <text>ATP + H2O = ADP + phosphate + H(+)</text>
        <dbReference type="Rhea" id="RHEA:13065"/>
        <dbReference type="ChEBI" id="CHEBI:15377"/>
        <dbReference type="ChEBI" id="CHEBI:15378"/>
        <dbReference type="ChEBI" id="CHEBI:30616"/>
        <dbReference type="ChEBI" id="CHEBI:43474"/>
        <dbReference type="ChEBI" id="CHEBI:456216"/>
        <dbReference type="EC" id="5.6.2.3"/>
    </reaction>
</comment>
<keyword evidence="8" id="KW-0809">Transit peptide</keyword>
<proteinExistence type="predicted"/>
<keyword evidence="12" id="KW-0413">Isomerase</keyword>
<dbReference type="GO" id="GO:0006264">
    <property type="term" value="P:mitochondrial DNA replication"/>
    <property type="evidence" value="ECO:0007669"/>
    <property type="project" value="TreeGrafter"/>
</dbReference>
<dbReference type="GO" id="GO:0043139">
    <property type="term" value="F:5'-3' DNA helicase activity"/>
    <property type="evidence" value="ECO:0007669"/>
    <property type="project" value="UniProtKB-EC"/>
</dbReference>
<reference evidence="19" key="2">
    <citation type="submission" date="2020-12" db="EMBL/GenBank/DDBJ databases">
        <authorList>
            <person name="Kanost M."/>
        </authorList>
    </citation>
    <scope>NUCLEOTIDE SEQUENCE</scope>
</reference>
<dbReference type="EMBL" id="JH668441">
    <property type="protein sequence ID" value="KAG6453296.1"/>
    <property type="molecule type" value="Genomic_DNA"/>
</dbReference>
<dbReference type="CDD" id="cd01122">
    <property type="entry name" value="Twinkle_C"/>
    <property type="match status" value="1"/>
</dbReference>
<dbReference type="PANTHER" id="PTHR12873:SF0">
    <property type="entry name" value="TWINKLE MTDNA HELICASE"/>
    <property type="match status" value="1"/>
</dbReference>
<evidence type="ECO:0000256" key="13">
    <source>
        <dbReference type="ARBA" id="ARBA00023271"/>
    </source>
</evidence>
<evidence type="ECO:0000256" key="14">
    <source>
        <dbReference type="ARBA" id="ARBA00044969"/>
    </source>
</evidence>
<gene>
    <name evidence="19" type="ORF">O3G_MSEX008081</name>
</gene>
<evidence type="ECO:0000256" key="3">
    <source>
        <dbReference type="ARBA" id="ARBA00022741"/>
    </source>
</evidence>
<evidence type="ECO:0000259" key="18">
    <source>
        <dbReference type="PROSITE" id="PS51199"/>
    </source>
</evidence>
<evidence type="ECO:0000256" key="10">
    <source>
        <dbReference type="ARBA" id="ARBA00023128"/>
    </source>
</evidence>
<sequence length="700" mass="79467">MYRNVLLSVITKCQRLQCETSKQILRSCLLVEFLSEMLLFKRKSNYYKILKTVRALTESPIYLRKIHNVGLSDIPKVTITDIRKLLRQKGYAVHDGFTSLTTKCCICSSDQKCTDNKVYVNKTTGYFVCPKCNVHGDWNILERLVKKAKVEAVVKDFIEKCQETSEKFEKDWQLVLDTTTSISRINETELQELFRLFEFPFHSDAGKTLSDVRVSPDRTVLYFPLKNSLDKVVGYRKLQAGKEEETECYGLHDAGLFSCKAPKVGRTDQAILVPSIQDVINLAAQKVPGTLIWLSNCSLPPLVLPTLEVYQKLCLWGDWDNMRAVAEKLVEERCRFVRPTDGLVTASEAAAAGLSLKTLVADAKPAAHRSITTFAALRDDVYSELTNMDKVRGIKWRRFPALTRLLGGHRRGELTVLTGPTGCGKTTLCAEISLDLAQQGVKTLWGSFEIRNSRLARTMLHQFAGVPLEQHLEDFPKYADEFQKLPVYYLAFHGQQPIKVVMEAVEHARYMHDIAHVVVDNVQFMLGLGEERDGDRYHRQDAVIAAFRTFATARHCHVTLVMHPRKERESEDLSTSSIFGSAKASQEADNVLIIQDKRLTAVRGKKYLQVAKNRYSGDLGIVPLDFDKDSLSYQTKKKNKSKQDDQEKSGDFPGDSQPYIEYDEHFSKHKGRSGTFNENKVVHTKDTDSYLRDILNLDPT</sequence>
<dbReference type="InterPro" id="IPR027032">
    <property type="entry name" value="Twinkle-like"/>
</dbReference>
<evidence type="ECO:0000256" key="17">
    <source>
        <dbReference type="SAM" id="MobiDB-lite"/>
    </source>
</evidence>
<dbReference type="InterPro" id="IPR003593">
    <property type="entry name" value="AAA+_ATPase"/>
</dbReference>
<feature type="compositionally biased region" description="Basic and acidic residues" evidence="17">
    <location>
        <begin position="641"/>
        <end position="650"/>
    </location>
</feature>
<name>A0A921Z9H7_MANSE</name>
<protein>
    <recommendedName>
        <fullName evidence="14">DNA 5'-3' helicase</fullName>
        <ecNumber evidence="14">5.6.2.3</ecNumber>
    </recommendedName>
    <alternativeName>
        <fullName evidence="16">Twinkle protein, mitochondrial</fullName>
    </alternativeName>
</protein>
<comment type="subcellular location">
    <subcellularLocation>
        <location evidence="2">Mitochondrion inner membrane</location>
        <topology evidence="2">Peripheral membrane protein</topology>
    </subcellularLocation>
    <subcellularLocation>
        <location evidence="1">Mitochondrion matrix</location>
        <location evidence="1">Mitochondrion nucleoid</location>
    </subcellularLocation>
</comment>
<evidence type="ECO:0000313" key="19">
    <source>
        <dbReference type="EMBL" id="KAG6453296.1"/>
    </source>
</evidence>
<dbReference type="InterPro" id="IPR007694">
    <property type="entry name" value="DNA_helicase_DnaB-like_C"/>
</dbReference>
<dbReference type="EC" id="5.6.2.3" evidence="14"/>
<reference evidence="19" key="1">
    <citation type="journal article" date="2016" name="Insect Biochem. Mol. Biol.">
        <title>Multifaceted biological insights from a draft genome sequence of the tobacco hornworm moth, Manduca sexta.</title>
        <authorList>
            <person name="Kanost M.R."/>
            <person name="Arrese E.L."/>
            <person name="Cao X."/>
            <person name="Chen Y.R."/>
            <person name="Chellapilla S."/>
            <person name="Goldsmith M.R."/>
            <person name="Grosse-Wilde E."/>
            <person name="Heckel D.G."/>
            <person name="Herndon N."/>
            <person name="Jiang H."/>
            <person name="Papanicolaou A."/>
            <person name="Qu J."/>
            <person name="Soulages J.L."/>
            <person name="Vogel H."/>
            <person name="Walters J."/>
            <person name="Waterhouse R.M."/>
            <person name="Ahn S.J."/>
            <person name="Almeida F.C."/>
            <person name="An C."/>
            <person name="Aqrawi P."/>
            <person name="Bretschneider A."/>
            <person name="Bryant W.B."/>
            <person name="Bucks S."/>
            <person name="Chao H."/>
            <person name="Chevignon G."/>
            <person name="Christen J.M."/>
            <person name="Clarke D.F."/>
            <person name="Dittmer N.T."/>
            <person name="Ferguson L.C.F."/>
            <person name="Garavelou S."/>
            <person name="Gordon K.H.J."/>
            <person name="Gunaratna R.T."/>
            <person name="Han Y."/>
            <person name="Hauser F."/>
            <person name="He Y."/>
            <person name="Heidel-Fischer H."/>
            <person name="Hirsh A."/>
            <person name="Hu Y."/>
            <person name="Jiang H."/>
            <person name="Kalra D."/>
            <person name="Klinner C."/>
            <person name="Konig C."/>
            <person name="Kovar C."/>
            <person name="Kroll A.R."/>
            <person name="Kuwar S.S."/>
            <person name="Lee S.L."/>
            <person name="Lehman R."/>
            <person name="Li K."/>
            <person name="Li Z."/>
            <person name="Liang H."/>
            <person name="Lovelace S."/>
            <person name="Lu Z."/>
            <person name="Mansfield J.H."/>
            <person name="McCulloch K.J."/>
            <person name="Mathew T."/>
            <person name="Morton B."/>
            <person name="Muzny D.M."/>
            <person name="Neunemann D."/>
            <person name="Ongeri F."/>
            <person name="Pauchet Y."/>
            <person name="Pu L.L."/>
            <person name="Pyrousis I."/>
            <person name="Rao X.J."/>
            <person name="Redding A."/>
            <person name="Roesel C."/>
            <person name="Sanchez-Gracia A."/>
            <person name="Schaack S."/>
            <person name="Shukla A."/>
            <person name="Tetreau G."/>
            <person name="Wang Y."/>
            <person name="Xiong G.H."/>
            <person name="Traut W."/>
            <person name="Walsh T.K."/>
            <person name="Worley K.C."/>
            <person name="Wu D."/>
            <person name="Wu W."/>
            <person name="Wu Y.Q."/>
            <person name="Zhang X."/>
            <person name="Zou Z."/>
            <person name="Zucker H."/>
            <person name="Briscoe A.D."/>
            <person name="Burmester T."/>
            <person name="Clem R.J."/>
            <person name="Feyereisen R."/>
            <person name="Grimmelikhuijzen C.J.P."/>
            <person name="Hamodrakas S.J."/>
            <person name="Hansson B.S."/>
            <person name="Huguet E."/>
            <person name="Jermiin L.S."/>
            <person name="Lan Q."/>
            <person name="Lehman H.K."/>
            <person name="Lorenzen M."/>
            <person name="Merzendorfer H."/>
            <person name="Michalopoulos I."/>
            <person name="Morton D.B."/>
            <person name="Muthukrishnan S."/>
            <person name="Oakeshott J.G."/>
            <person name="Palmer W."/>
            <person name="Park Y."/>
            <person name="Passarelli A.L."/>
            <person name="Rozas J."/>
            <person name="Schwartz L.M."/>
            <person name="Smith W."/>
            <person name="Southgate A."/>
            <person name="Vilcinskas A."/>
            <person name="Vogt R."/>
            <person name="Wang P."/>
            <person name="Werren J."/>
            <person name="Yu X.Q."/>
            <person name="Zhou J.J."/>
            <person name="Brown S.J."/>
            <person name="Scherer S.E."/>
            <person name="Richards S."/>
            <person name="Blissard G.W."/>
        </authorList>
    </citation>
    <scope>NUCLEOTIDE SEQUENCE</scope>
</reference>
<evidence type="ECO:0000256" key="5">
    <source>
        <dbReference type="ARBA" id="ARBA00022801"/>
    </source>
</evidence>
<evidence type="ECO:0000256" key="8">
    <source>
        <dbReference type="ARBA" id="ARBA00022946"/>
    </source>
</evidence>
<keyword evidence="9" id="KW-0446">Lipid-binding</keyword>
<dbReference type="Pfam" id="PF13481">
    <property type="entry name" value="AAA_25"/>
    <property type="match status" value="1"/>
</dbReference>
<keyword evidence="6" id="KW-0347">Helicase</keyword>
<dbReference type="FunFam" id="3.40.50.300:FF:000845">
    <property type="entry name" value="Mitochondrial helicase twinkle"/>
    <property type="match status" value="1"/>
</dbReference>
<evidence type="ECO:0000256" key="9">
    <source>
        <dbReference type="ARBA" id="ARBA00023121"/>
    </source>
</evidence>
<evidence type="ECO:0000256" key="6">
    <source>
        <dbReference type="ARBA" id="ARBA00022806"/>
    </source>
</evidence>
<keyword evidence="4" id="KW-0999">Mitochondrion inner membrane</keyword>
<dbReference type="GO" id="GO:0016787">
    <property type="term" value="F:hydrolase activity"/>
    <property type="evidence" value="ECO:0007669"/>
    <property type="project" value="UniProtKB-KW"/>
</dbReference>
<evidence type="ECO:0000256" key="15">
    <source>
        <dbReference type="ARBA" id="ARBA00048954"/>
    </source>
</evidence>
<dbReference type="GO" id="GO:0003697">
    <property type="term" value="F:single-stranded DNA binding"/>
    <property type="evidence" value="ECO:0007669"/>
    <property type="project" value="InterPro"/>
</dbReference>
<evidence type="ECO:0000256" key="7">
    <source>
        <dbReference type="ARBA" id="ARBA00022840"/>
    </source>
</evidence>
<evidence type="ECO:0000256" key="12">
    <source>
        <dbReference type="ARBA" id="ARBA00023235"/>
    </source>
</evidence>
<dbReference type="AlphaFoldDB" id="A0A921Z9H7"/>
<dbReference type="GO" id="GO:0005743">
    <property type="term" value="C:mitochondrial inner membrane"/>
    <property type="evidence" value="ECO:0007669"/>
    <property type="project" value="UniProtKB-SubCell"/>
</dbReference>
<keyword evidence="20" id="KW-1185">Reference proteome</keyword>
<dbReference type="Proteomes" id="UP000791440">
    <property type="component" value="Unassembled WGS sequence"/>
</dbReference>
<dbReference type="PANTHER" id="PTHR12873">
    <property type="entry name" value="T7-LIKE MITOCHONDRIAL DNA HELICASE"/>
    <property type="match status" value="1"/>
</dbReference>
<evidence type="ECO:0000256" key="11">
    <source>
        <dbReference type="ARBA" id="ARBA00023136"/>
    </source>
</evidence>
<evidence type="ECO:0000313" key="20">
    <source>
        <dbReference type="Proteomes" id="UP000791440"/>
    </source>
</evidence>
<keyword evidence="10" id="KW-0496">Mitochondrion</keyword>
<feature type="domain" description="SF4 helicase" evidence="18">
    <location>
        <begin position="388"/>
        <end position="640"/>
    </location>
</feature>
<dbReference type="PROSITE" id="PS51199">
    <property type="entry name" value="SF4_HELICASE"/>
    <property type="match status" value="1"/>
</dbReference>
<keyword evidence="13" id="KW-1135">Mitochondrion nucleoid</keyword>
<accession>A0A921Z9H7</accession>
<dbReference type="GO" id="GO:0005524">
    <property type="term" value="F:ATP binding"/>
    <property type="evidence" value="ECO:0007669"/>
    <property type="project" value="UniProtKB-KW"/>
</dbReference>
<feature type="region of interest" description="Disordered" evidence="17">
    <location>
        <begin position="633"/>
        <end position="680"/>
    </location>
</feature>
<keyword evidence="3" id="KW-0547">Nucleotide-binding</keyword>
<keyword evidence="5" id="KW-0378">Hydrolase</keyword>
<evidence type="ECO:0000256" key="16">
    <source>
        <dbReference type="ARBA" id="ARBA00075597"/>
    </source>
</evidence>
<dbReference type="SMART" id="SM00382">
    <property type="entry name" value="AAA"/>
    <property type="match status" value="1"/>
</dbReference>
<comment type="caution">
    <text evidence="19">The sequence shown here is derived from an EMBL/GenBank/DDBJ whole genome shotgun (WGS) entry which is preliminary data.</text>
</comment>
<organism evidence="19 20">
    <name type="scientific">Manduca sexta</name>
    <name type="common">Tobacco hawkmoth</name>
    <name type="synonym">Tobacco hornworm</name>
    <dbReference type="NCBI Taxonomy" id="7130"/>
    <lineage>
        <taxon>Eukaryota</taxon>
        <taxon>Metazoa</taxon>
        <taxon>Ecdysozoa</taxon>
        <taxon>Arthropoda</taxon>
        <taxon>Hexapoda</taxon>
        <taxon>Insecta</taxon>
        <taxon>Pterygota</taxon>
        <taxon>Neoptera</taxon>
        <taxon>Endopterygota</taxon>
        <taxon>Lepidoptera</taxon>
        <taxon>Glossata</taxon>
        <taxon>Ditrysia</taxon>
        <taxon>Bombycoidea</taxon>
        <taxon>Sphingidae</taxon>
        <taxon>Sphinginae</taxon>
        <taxon>Sphingini</taxon>
        <taxon>Manduca</taxon>
    </lineage>
</organism>
<keyword evidence="7" id="KW-0067">ATP-binding</keyword>
<dbReference type="GO" id="GO:0008289">
    <property type="term" value="F:lipid binding"/>
    <property type="evidence" value="ECO:0007669"/>
    <property type="project" value="UniProtKB-KW"/>
</dbReference>